<dbReference type="SUPFAM" id="SSF46785">
    <property type="entry name" value="Winged helix' DNA-binding domain"/>
    <property type="match status" value="1"/>
</dbReference>
<dbReference type="InterPro" id="IPR036388">
    <property type="entry name" value="WH-like_DNA-bd_sf"/>
</dbReference>
<dbReference type="PANTHER" id="PTHR30154">
    <property type="entry name" value="LEUCINE-RESPONSIVE REGULATORY PROTEIN"/>
    <property type="match status" value="1"/>
</dbReference>
<dbReference type="STRING" id="1230453.C453_12271"/>
<dbReference type="GO" id="GO:0043200">
    <property type="term" value="P:response to amino acid"/>
    <property type="evidence" value="ECO:0007669"/>
    <property type="project" value="TreeGrafter"/>
</dbReference>
<keyword evidence="1" id="KW-0805">Transcription regulation</keyword>
<dbReference type="PRINTS" id="PR00033">
    <property type="entry name" value="HTHASNC"/>
</dbReference>
<dbReference type="InterPro" id="IPR019888">
    <property type="entry name" value="Tscrpt_reg_AsnC-like"/>
</dbReference>
<keyword evidence="3" id="KW-0804">Transcription</keyword>
<dbReference type="GO" id="GO:0005829">
    <property type="term" value="C:cytosol"/>
    <property type="evidence" value="ECO:0007669"/>
    <property type="project" value="TreeGrafter"/>
</dbReference>
<feature type="domain" description="HTH asnC-type" evidence="4">
    <location>
        <begin position="6"/>
        <end position="68"/>
    </location>
</feature>
<sequence>MTLDGLDDLDRAILYELQRDSRHISSRDIAEHVDASPSTVRKRIQRLESEGIIVGYHADVDYERAGYQLHVQMECTAEIPDRSKLGEHALEIPGVVSVRELATGEHNVLVSTVGEDGEDLARIARELSDIGLHVADEHLVRGEMRRPFAGFKPVDETELSRNAPHTDDRR</sequence>
<proteinExistence type="predicted"/>
<dbReference type="CDD" id="cd00090">
    <property type="entry name" value="HTH_ARSR"/>
    <property type="match status" value="1"/>
</dbReference>
<accession>M0HJW7</accession>
<evidence type="ECO:0000256" key="1">
    <source>
        <dbReference type="ARBA" id="ARBA00023015"/>
    </source>
</evidence>
<evidence type="ECO:0000259" key="4">
    <source>
        <dbReference type="PROSITE" id="PS50956"/>
    </source>
</evidence>
<evidence type="ECO:0000256" key="3">
    <source>
        <dbReference type="ARBA" id="ARBA00023163"/>
    </source>
</evidence>
<keyword evidence="2" id="KW-0238">DNA-binding</keyword>
<keyword evidence="6" id="KW-1185">Reference proteome</keyword>
<comment type="caution">
    <text evidence="5">The sequence shown here is derived from an EMBL/GenBank/DDBJ whole genome shotgun (WGS) entry which is preliminary data.</text>
</comment>
<dbReference type="GO" id="GO:0043565">
    <property type="term" value="F:sequence-specific DNA binding"/>
    <property type="evidence" value="ECO:0007669"/>
    <property type="project" value="InterPro"/>
</dbReference>
<reference evidence="5 6" key="1">
    <citation type="journal article" date="2014" name="PLoS Genet.">
        <title>Phylogenetically driven sequencing of extremely halophilic archaea reveals strategies for static and dynamic osmo-response.</title>
        <authorList>
            <person name="Becker E.A."/>
            <person name="Seitzer P.M."/>
            <person name="Tritt A."/>
            <person name="Larsen D."/>
            <person name="Krusor M."/>
            <person name="Yao A.I."/>
            <person name="Wu D."/>
            <person name="Madern D."/>
            <person name="Eisen J.A."/>
            <person name="Darling A.E."/>
            <person name="Facciotti M.T."/>
        </authorList>
    </citation>
    <scope>NUCLEOTIDE SEQUENCE [LARGE SCALE GENOMIC DNA]</scope>
    <source>
        <strain evidence="5 6">ATCC BAA-1513</strain>
    </source>
</reference>
<dbReference type="PANTHER" id="PTHR30154:SF34">
    <property type="entry name" value="TRANSCRIPTIONAL REGULATOR AZLB"/>
    <property type="match status" value="1"/>
</dbReference>
<name>M0HJW7_HALEO</name>
<dbReference type="SMART" id="SM00344">
    <property type="entry name" value="HTH_ASNC"/>
    <property type="match status" value="1"/>
</dbReference>
<protein>
    <submittedName>
        <fullName evidence="5">AsnC family transcriptional regulator</fullName>
    </submittedName>
</protein>
<dbReference type="Gene3D" id="1.10.10.10">
    <property type="entry name" value="Winged helix-like DNA-binding domain superfamily/Winged helix DNA-binding domain"/>
    <property type="match status" value="1"/>
</dbReference>
<dbReference type="InterPro" id="IPR000485">
    <property type="entry name" value="AsnC-type_HTH_dom"/>
</dbReference>
<evidence type="ECO:0000256" key="2">
    <source>
        <dbReference type="ARBA" id="ARBA00023125"/>
    </source>
</evidence>
<evidence type="ECO:0000313" key="5">
    <source>
        <dbReference type="EMBL" id="ELZ84791.1"/>
    </source>
</evidence>
<dbReference type="PATRIC" id="fig|1230453.4.peg.2426"/>
<dbReference type="Proteomes" id="UP000011612">
    <property type="component" value="Unassembled WGS sequence"/>
</dbReference>
<dbReference type="Gene3D" id="3.30.70.920">
    <property type="match status" value="1"/>
</dbReference>
<dbReference type="RefSeq" id="WP_008324818.1">
    <property type="nucleotide sequence ID" value="NZ_AOLK01000019.1"/>
</dbReference>
<dbReference type="InterPro" id="IPR036390">
    <property type="entry name" value="WH_DNA-bd_sf"/>
</dbReference>
<dbReference type="EMBL" id="AOLK01000019">
    <property type="protein sequence ID" value="ELZ84791.1"/>
    <property type="molecule type" value="Genomic_DNA"/>
</dbReference>
<dbReference type="OrthoDB" id="6762at2157"/>
<dbReference type="PROSITE" id="PS50956">
    <property type="entry name" value="HTH_ASNC_2"/>
    <property type="match status" value="1"/>
</dbReference>
<dbReference type="AlphaFoldDB" id="M0HJW7"/>
<gene>
    <name evidence="5" type="ORF">C453_12271</name>
</gene>
<dbReference type="InterPro" id="IPR011991">
    <property type="entry name" value="ArsR-like_HTH"/>
</dbReference>
<organism evidence="5 6">
    <name type="scientific">Haloferax elongans ATCC BAA-1513</name>
    <dbReference type="NCBI Taxonomy" id="1230453"/>
    <lineage>
        <taxon>Archaea</taxon>
        <taxon>Methanobacteriati</taxon>
        <taxon>Methanobacteriota</taxon>
        <taxon>Stenosarchaea group</taxon>
        <taxon>Halobacteria</taxon>
        <taxon>Halobacteriales</taxon>
        <taxon>Haloferacaceae</taxon>
        <taxon>Haloferax</taxon>
    </lineage>
</organism>
<evidence type="ECO:0000313" key="6">
    <source>
        <dbReference type="Proteomes" id="UP000011612"/>
    </source>
</evidence>
<dbReference type="Pfam" id="PF13412">
    <property type="entry name" value="HTH_24"/>
    <property type="match status" value="1"/>
</dbReference>